<evidence type="ECO:0000256" key="1">
    <source>
        <dbReference type="SAM" id="Phobius"/>
    </source>
</evidence>
<dbReference type="EMBL" id="JACBZO010000001">
    <property type="protein sequence ID" value="NYI40682.1"/>
    <property type="molecule type" value="Genomic_DNA"/>
</dbReference>
<dbReference type="Proteomes" id="UP000547973">
    <property type="component" value="Unassembled WGS sequence"/>
</dbReference>
<accession>A0A7Z0CJE3</accession>
<evidence type="ECO:0000313" key="3">
    <source>
        <dbReference type="Proteomes" id="UP000547973"/>
    </source>
</evidence>
<organism evidence="2 3">
    <name type="scientific">Demequina lutea</name>
    <dbReference type="NCBI Taxonomy" id="431489"/>
    <lineage>
        <taxon>Bacteria</taxon>
        <taxon>Bacillati</taxon>
        <taxon>Actinomycetota</taxon>
        <taxon>Actinomycetes</taxon>
        <taxon>Micrococcales</taxon>
        <taxon>Demequinaceae</taxon>
        <taxon>Demequina</taxon>
    </lineage>
</organism>
<dbReference type="AlphaFoldDB" id="A0A7Z0CJE3"/>
<feature type="transmembrane region" description="Helical" evidence="1">
    <location>
        <begin position="12"/>
        <end position="32"/>
    </location>
</feature>
<protein>
    <submittedName>
        <fullName evidence="2">Peptidoglycan/LPS O-acetylase OafA/YrhL</fullName>
    </submittedName>
</protein>
<reference evidence="2 3" key="1">
    <citation type="submission" date="2020-07" db="EMBL/GenBank/DDBJ databases">
        <title>Sequencing the genomes of 1000 actinobacteria strains.</title>
        <authorList>
            <person name="Klenk H.-P."/>
        </authorList>
    </citation>
    <scope>NUCLEOTIDE SEQUENCE [LARGE SCALE GENOMIC DNA]</scope>
    <source>
        <strain evidence="2 3">DSM 19970</strain>
    </source>
</reference>
<proteinExistence type="predicted"/>
<comment type="caution">
    <text evidence="2">The sequence shown here is derived from an EMBL/GenBank/DDBJ whole genome shotgun (WGS) entry which is preliminary data.</text>
</comment>
<sequence>MAATQAKMRRTAPITVSLAAAAVFGFSVVLAAGNGGNWAFPTFLAVIAIVGSALMVRVQRAQSRER</sequence>
<keyword evidence="1" id="KW-0472">Membrane</keyword>
<feature type="transmembrane region" description="Helical" evidence="1">
    <location>
        <begin position="38"/>
        <end position="56"/>
    </location>
</feature>
<keyword evidence="3" id="KW-1185">Reference proteome</keyword>
<name>A0A7Z0CJE3_9MICO</name>
<evidence type="ECO:0000313" key="2">
    <source>
        <dbReference type="EMBL" id="NYI40682.1"/>
    </source>
</evidence>
<keyword evidence="1" id="KW-0812">Transmembrane</keyword>
<gene>
    <name evidence="2" type="ORF">BKA03_000801</name>
</gene>
<dbReference type="RefSeq" id="WP_062074547.1">
    <property type="nucleotide sequence ID" value="NZ_BBRC01000003.1"/>
</dbReference>
<keyword evidence="1" id="KW-1133">Transmembrane helix</keyword>